<dbReference type="Proteomes" id="UP000663297">
    <property type="component" value="Chromosome 1"/>
</dbReference>
<dbReference type="InterPro" id="IPR051678">
    <property type="entry name" value="AGP_Transferase"/>
</dbReference>
<reference evidence="2" key="1">
    <citation type="submission" date="2020-11" db="EMBL/GenBank/DDBJ databases">
        <title>The chromosome-scale genome resource for two endophytic Fusarium species: F. culmorum and F. pseudograminearum.</title>
        <authorList>
            <person name="Yuan Z."/>
        </authorList>
    </citation>
    <scope>NUCLEOTIDE SEQUENCE</scope>
    <source>
        <strain evidence="2">Class2-1B</strain>
    </source>
</reference>
<dbReference type="EMBL" id="CP064747">
    <property type="protein sequence ID" value="QPC59266.1"/>
    <property type="molecule type" value="Genomic_DNA"/>
</dbReference>
<dbReference type="InterPro" id="IPR011009">
    <property type="entry name" value="Kinase-like_dom_sf"/>
</dbReference>
<proteinExistence type="predicted"/>
<dbReference type="Gene3D" id="3.90.1200.10">
    <property type="match status" value="1"/>
</dbReference>
<sequence>MESITAEPPQYDVLFKDQDFPGPLPTPNDIESGEPLPENLTFCDKLVRIRDDFIMKYGPEVQPIEAHNMLYVAKNTSLVVPKVYTIYQGKETPRNFTYILMQHIQGKTLKDLWPEHDGTRKTSIAKTLRASFQQLRQLQHPGYFGDINGGPPLDDMFTHTTAGVNNVTSSIATEEELINSFVRIFDLETGAWSNNKVKYYQHVLPTVLHSNKAPVFTHNDFQRKNIMVQDDGTIVIVDWEFSSWLPVYWEYSNAMFANSGWRDDWDEYLRMILDEYPNEALWICSMKTEMCS</sequence>
<feature type="domain" description="Aminoglycoside phosphotransferase" evidence="1">
    <location>
        <begin position="65"/>
        <end position="276"/>
    </location>
</feature>
<accession>A0A7S8CZQ1</accession>
<protein>
    <recommendedName>
        <fullName evidence="1">Aminoglycoside phosphotransferase domain-containing protein</fullName>
    </recommendedName>
</protein>
<name>A0A7S8CZQ1_FUSCU</name>
<dbReference type="InterPro" id="IPR002575">
    <property type="entry name" value="Aminoglycoside_PTrfase"/>
</dbReference>
<organism evidence="2 3">
    <name type="scientific">Fusarium culmorum</name>
    <dbReference type="NCBI Taxonomy" id="5516"/>
    <lineage>
        <taxon>Eukaryota</taxon>
        <taxon>Fungi</taxon>
        <taxon>Dikarya</taxon>
        <taxon>Ascomycota</taxon>
        <taxon>Pezizomycotina</taxon>
        <taxon>Sordariomycetes</taxon>
        <taxon>Hypocreomycetidae</taxon>
        <taxon>Hypocreales</taxon>
        <taxon>Nectriaceae</taxon>
        <taxon>Fusarium</taxon>
    </lineage>
</organism>
<dbReference type="Pfam" id="PF01636">
    <property type="entry name" value="APH"/>
    <property type="match status" value="1"/>
</dbReference>
<dbReference type="AlphaFoldDB" id="A0A7S8CZQ1"/>
<dbReference type="PANTHER" id="PTHR21310:SF48">
    <property type="entry name" value="AMINOGLYCOSIDE PHOSPHOTRANSFERASE DOMAIN-CONTAINING PROTEIN"/>
    <property type="match status" value="1"/>
</dbReference>
<dbReference type="PANTHER" id="PTHR21310">
    <property type="entry name" value="AMINOGLYCOSIDE PHOSPHOTRANSFERASE-RELATED-RELATED"/>
    <property type="match status" value="1"/>
</dbReference>
<evidence type="ECO:0000259" key="1">
    <source>
        <dbReference type="Pfam" id="PF01636"/>
    </source>
</evidence>
<gene>
    <name evidence="2" type="ORF">HYE67_001497</name>
</gene>
<evidence type="ECO:0000313" key="3">
    <source>
        <dbReference type="Proteomes" id="UP000663297"/>
    </source>
</evidence>
<evidence type="ECO:0000313" key="2">
    <source>
        <dbReference type="EMBL" id="QPC59266.1"/>
    </source>
</evidence>
<dbReference type="SUPFAM" id="SSF56112">
    <property type="entry name" value="Protein kinase-like (PK-like)"/>
    <property type="match status" value="1"/>
</dbReference>
<dbReference type="CDD" id="cd05120">
    <property type="entry name" value="APH_ChoK_like"/>
    <property type="match status" value="1"/>
</dbReference>